<reference evidence="2 3" key="1">
    <citation type="journal article" date="2016" name="Nat. Commun.">
        <title>Extremotolerant tardigrade genome and improved radiotolerance of human cultured cells by tardigrade-unique protein.</title>
        <authorList>
            <person name="Hashimoto T."/>
            <person name="Horikawa D.D."/>
            <person name="Saito Y."/>
            <person name="Kuwahara H."/>
            <person name="Kozuka-Hata H."/>
            <person name="Shin-I T."/>
            <person name="Minakuchi Y."/>
            <person name="Ohishi K."/>
            <person name="Motoyama A."/>
            <person name="Aizu T."/>
            <person name="Enomoto A."/>
            <person name="Kondo K."/>
            <person name="Tanaka S."/>
            <person name="Hara Y."/>
            <person name="Koshikawa S."/>
            <person name="Sagara H."/>
            <person name="Miura T."/>
            <person name="Yokobori S."/>
            <person name="Miyagawa K."/>
            <person name="Suzuki Y."/>
            <person name="Kubo T."/>
            <person name="Oyama M."/>
            <person name="Kohara Y."/>
            <person name="Fujiyama A."/>
            <person name="Arakawa K."/>
            <person name="Katayama T."/>
            <person name="Toyoda A."/>
            <person name="Kunieda T."/>
        </authorList>
    </citation>
    <scope>NUCLEOTIDE SEQUENCE [LARGE SCALE GENOMIC DNA]</scope>
    <source>
        <strain evidence="2 3">YOKOZUNA-1</strain>
    </source>
</reference>
<evidence type="ECO:0000256" key="1">
    <source>
        <dbReference type="SAM" id="MobiDB-lite"/>
    </source>
</evidence>
<proteinExistence type="predicted"/>
<accession>A0A1D1VVQ0</accession>
<dbReference type="AlphaFoldDB" id="A0A1D1VVQ0"/>
<dbReference type="Proteomes" id="UP000186922">
    <property type="component" value="Unassembled WGS sequence"/>
</dbReference>
<keyword evidence="3" id="KW-1185">Reference proteome</keyword>
<feature type="compositionally biased region" description="Basic and acidic residues" evidence="1">
    <location>
        <begin position="9"/>
        <end position="18"/>
    </location>
</feature>
<organism evidence="2 3">
    <name type="scientific">Ramazzottius varieornatus</name>
    <name type="common">Water bear</name>
    <name type="synonym">Tardigrade</name>
    <dbReference type="NCBI Taxonomy" id="947166"/>
    <lineage>
        <taxon>Eukaryota</taxon>
        <taxon>Metazoa</taxon>
        <taxon>Ecdysozoa</taxon>
        <taxon>Tardigrada</taxon>
        <taxon>Eutardigrada</taxon>
        <taxon>Parachela</taxon>
        <taxon>Hypsibioidea</taxon>
        <taxon>Ramazzottiidae</taxon>
        <taxon>Ramazzottius</taxon>
    </lineage>
</organism>
<dbReference type="EMBL" id="BDGG01000010">
    <property type="protein sequence ID" value="GAV04323.1"/>
    <property type="molecule type" value="Genomic_DNA"/>
</dbReference>
<sequence>MEYNGKSRKMTESRDSNQTRHMTQQVITADCIYVVSCHHSYQTTTKQQVYDSVYLHIPAISGSSFVASVSCSLAGFPRFRSTCSADLEESGGGSSSFDRNHFCGSSMRLWQESYCEYSSAETLSDYS</sequence>
<gene>
    <name evidence="2" type="primary">RvY_14622-1</name>
    <name evidence="2" type="synonym">RvY_14622.1</name>
    <name evidence="2" type="ORF">RvY_14622</name>
</gene>
<comment type="caution">
    <text evidence="2">The sequence shown here is derived from an EMBL/GenBank/DDBJ whole genome shotgun (WGS) entry which is preliminary data.</text>
</comment>
<evidence type="ECO:0000313" key="3">
    <source>
        <dbReference type="Proteomes" id="UP000186922"/>
    </source>
</evidence>
<protein>
    <submittedName>
        <fullName evidence="2">Uncharacterized protein</fullName>
    </submittedName>
</protein>
<feature type="region of interest" description="Disordered" evidence="1">
    <location>
        <begin position="1"/>
        <end position="20"/>
    </location>
</feature>
<evidence type="ECO:0000313" key="2">
    <source>
        <dbReference type="EMBL" id="GAV04323.1"/>
    </source>
</evidence>
<name>A0A1D1VVQ0_RAMVA</name>